<dbReference type="NCBIfam" id="TIGR04336">
    <property type="entry name" value="AmmeMemoSam_B"/>
    <property type="match status" value="1"/>
</dbReference>
<dbReference type="InterPro" id="IPR041881">
    <property type="entry name" value="PqqD_sf"/>
</dbReference>
<dbReference type="Gene3D" id="1.10.10.1150">
    <property type="entry name" value="Coenzyme PQQ synthesis protein D (PqqD)"/>
    <property type="match status" value="1"/>
</dbReference>
<reference evidence="1 2" key="1">
    <citation type="submission" date="2018-03" db="EMBL/GenBank/DDBJ databases">
        <title>Draft Genome Sequences of the Obligatory Marine Myxobacteria Enhygromyxa salina SWB005.</title>
        <authorList>
            <person name="Poehlein A."/>
            <person name="Moghaddam J.A."/>
            <person name="Harms H."/>
            <person name="Alanjari M."/>
            <person name="Koenig G.M."/>
            <person name="Daniel R."/>
            <person name="Schaeberle T.F."/>
        </authorList>
    </citation>
    <scope>NUCLEOTIDE SEQUENCE [LARGE SCALE GENOMIC DNA]</scope>
    <source>
        <strain evidence="1 2">SWB005</strain>
    </source>
</reference>
<comment type="caution">
    <text evidence="1">The sequence shown here is derived from an EMBL/GenBank/DDBJ whole genome shotgun (WGS) entry which is preliminary data.</text>
</comment>
<dbReference type="InterPro" id="IPR002737">
    <property type="entry name" value="MEMO1_fam"/>
</dbReference>
<dbReference type="Proteomes" id="UP000237968">
    <property type="component" value="Unassembled WGS sequence"/>
</dbReference>
<gene>
    <name evidence="1" type="ORF">ENSA5_63660</name>
</gene>
<accession>A0A2S9XCH5</accession>
<dbReference type="OrthoDB" id="5498793at2"/>
<dbReference type="EMBL" id="PVNK01000278">
    <property type="protein sequence ID" value="PRP90563.1"/>
    <property type="molecule type" value="Genomic_DNA"/>
</dbReference>
<sequence length="416" mass="46029">MAPGPKLRRLERLRMRRGDDELVVLRDPLELAEPIAIDASYDAVLDALDGQRTLAQIRQSLLMRGLVTVELADLVDFVEDLSEAGLLDDERFRELWTAAHEAFVEQDIRPPRRAGLLYPDQPEALRAWLAPALPRARADAAEPAGQHADDRELGGARGWARPPVAVVVPHQPPPSIAGPLRRLLAGLPAPEQYRRVVILATDHTPGLLPYASADKDWATPLGDVACDLELLAELDQRLPWLLREQTRLRVSDPIEWATLILRGLWGDRCPPVLPLACGQTRLTTTDGAQRARELVTQLDDLLGESTRAGQVLWWTAAELSHCGPAYGHAQLPEREQVELDDRELLRPLLQNQPQTLTRHLMDRDPAARPSGTAALVTLAELLPSDYDAALLDYQALPAPGDLPGWIGCPSIRFCRP</sequence>
<keyword evidence="2" id="KW-1185">Reference proteome</keyword>
<evidence type="ECO:0000313" key="2">
    <source>
        <dbReference type="Proteomes" id="UP000237968"/>
    </source>
</evidence>
<dbReference type="Gene3D" id="3.40.830.10">
    <property type="entry name" value="LigB-like"/>
    <property type="match status" value="1"/>
</dbReference>
<organism evidence="1 2">
    <name type="scientific">Enhygromyxa salina</name>
    <dbReference type="NCBI Taxonomy" id="215803"/>
    <lineage>
        <taxon>Bacteria</taxon>
        <taxon>Pseudomonadati</taxon>
        <taxon>Myxococcota</taxon>
        <taxon>Polyangia</taxon>
        <taxon>Nannocystales</taxon>
        <taxon>Nannocystaceae</taxon>
        <taxon>Enhygromyxa</taxon>
    </lineage>
</organism>
<name>A0A2S9XCH5_9BACT</name>
<dbReference type="RefSeq" id="WP_146156340.1">
    <property type="nucleotide sequence ID" value="NZ_PVNK01000278.1"/>
</dbReference>
<dbReference type="Pfam" id="PF01875">
    <property type="entry name" value="Memo"/>
    <property type="match status" value="1"/>
</dbReference>
<protein>
    <submittedName>
        <fullName evidence="1">Memo-like protein</fullName>
    </submittedName>
</protein>
<dbReference type="AlphaFoldDB" id="A0A2S9XCH5"/>
<proteinExistence type="predicted"/>
<evidence type="ECO:0000313" key="1">
    <source>
        <dbReference type="EMBL" id="PRP90563.1"/>
    </source>
</evidence>